<feature type="region of interest" description="Disordered" evidence="1">
    <location>
        <begin position="1"/>
        <end position="20"/>
    </location>
</feature>
<organism evidence="2 3">
    <name type="scientific">Caldibacillus debilis</name>
    <dbReference type="NCBI Taxonomy" id="301148"/>
    <lineage>
        <taxon>Bacteria</taxon>
        <taxon>Bacillati</taxon>
        <taxon>Bacillota</taxon>
        <taxon>Bacilli</taxon>
        <taxon>Bacillales</taxon>
        <taxon>Bacillaceae</taxon>
        <taxon>Caldibacillus</taxon>
    </lineage>
</organism>
<evidence type="ECO:0000313" key="2">
    <source>
        <dbReference type="EMBL" id="KYD08301.1"/>
    </source>
</evidence>
<name>A0A150L7K3_9BACI</name>
<accession>A0A150L7K3</accession>
<evidence type="ECO:0000313" key="3">
    <source>
        <dbReference type="Proteomes" id="UP000075683"/>
    </source>
</evidence>
<dbReference type="STRING" id="301148.B4135_4012"/>
<comment type="caution">
    <text evidence="2">The sequence shown here is derived from an EMBL/GenBank/DDBJ whole genome shotgun (WGS) entry which is preliminary data.</text>
</comment>
<proteinExistence type="predicted"/>
<sequence length="57" mass="6078">MFSKARETGPGLKNPWPSLLGIPPGRDCPHPLQSFCLRSVAPAGPGSGLAHQRPEEM</sequence>
<dbReference type="EMBL" id="LQYT01000140">
    <property type="protein sequence ID" value="KYD08301.1"/>
    <property type="molecule type" value="Genomic_DNA"/>
</dbReference>
<evidence type="ECO:0000256" key="1">
    <source>
        <dbReference type="SAM" id="MobiDB-lite"/>
    </source>
</evidence>
<protein>
    <submittedName>
        <fullName evidence="2">Uncharacterized protein</fullName>
    </submittedName>
</protein>
<dbReference type="AlphaFoldDB" id="A0A150L7K3"/>
<dbReference type="Proteomes" id="UP000075683">
    <property type="component" value="Unassembled WGS sequence"/>
</dbReference>
<gene>
    <name evidence="2" type="ORF">B4135_4012</name>
</gene>
<reference evidence="2 3" key="1">
    <citation type="submission" date="2016-01" db="EMBL/GenBank/DDBJ databases">
        <title>Draft Genome Sequences of Seven Thermophilic Sporeformers Isolated from Foods.</title>
        <authorList>
            <person name="Berendsen E.M."/>
            <person name="Wells-Bennik M.H."/>
            <person name="Krawcyk A.O."/>
            <person name="De Jong A."/>
            <person name="Holsappel S."/>
            <person name="Eijlander R.T."/>
            <person name="Kuipers O.P."/>
        </authorList>
    </citation>
    <scope>NUCLEOTIDE SEQUENCE [LARGE SCALE GENOMIC DNA]</scope>
    <source>
        <strain evidence="2 3">B4135</strain>
    </source>
</reference>